<name>A0A0E9UCW3_ANGAN</name>
<evidence type="ECO:0000313" key="1">
    <source>
        <dbReference type="EMBL" id="JAH63070.1"/>
    </source>
</evidence>
<reference evidence="1" key="2">
    <citation type="journal article" date="2015" name="Fish Shellfish Immunol.">
        <title>Early steps in the European eel (Anguilla anguilla)-Vibrio vulnificus interaction in the gills: Role of the RtxA13 toxin.</title>
        <authorList>
            <person name="Callol A."/>
            <person name="Pajuelo D."/>
            <person name="Ebbesson L."/>
            <person name="Teles M."/>
            <person name="MacKenzie S."/>
            <person name="Amaro C."/>
        </authorList>
    </citation>
    <scope>NUCLEOTIDE SEQUENCE</scope>
</reference>
<dbReference type="AlphaFoldDB" id="A0A0E9UCW3"/>
<accession>A0A0E9UCW3</accession>
<reference evidence="1" key="1">
    <citation type="submission" date="2014-11" db="EMBL/GenBank/DDBJ databases">
        <authorList>
            <person name="Amaro Gonzalez C."/>
        </authorList>
    </citation>
    <scope>NUCLEOTIDE SEQUENCE</scope>
</reference>
<dbReference type="EMBL" id="GBXM01045507">
    <property type="protein sequence ID" value="JAH63070.1"/>
    <property type="molecule type" value="Transcribed_RNA"/>
</dbReference>
<sequence>MFSVYLHRNYTPFFKNVYEHKIQNMRNMLTFQHAKICCRMYFW</sequence>
<protein>
    <submittedName>
        <fullName evidence="1">Uncharacterized protein</fullName>
    </submittedName>
</protein>
<organism evidence="1">
    <name type="scientific">Anguilla anguilla</name>
    <name type="common">European freshwater eel</name>
    <name type="synonym">Muraena anguilla</name>
    <dbReference type="NCBI Taxonomy" id="7936"/>
    <lineage>
        <taxon>Eukaryota</taxon>
        <taxon>Metazoa</taxon>
        <taxon>Chordata</taxon>
        <taxon>Craniata</taxon>
        <taxon>Vertebrata</taxon>
        <taxon>Euteleostomi</taxon>
        <taxon>Actinopterygii</taxon>
        <taxon>Neopterygii</taxon>
        <taxon>Teleostei</taxon>
        <taxon>Anguilliformes</taxon>
        <taxon>Anguillidae</taxon>
        <taxon>Anguilla</taxon>
    </lineage>
</organism>
<proteinExistence type="predicted"/>